<dbReference type="EC" id="1.16.3.2" evidence="8"/>
<keyword evidence="10" id="KW-0418">Kinase</keyword>
<dbReference type="EMBL" id="QEHR01000013">
    <property type="protein sequence ID" value="PVW12631.1"/>
    <property type="molecule type" value="Genomic_DNA"/>
</dbReference>
<evidence type="ECO:0000259" key="9">
    <source>
        <dbReference type="PROSITE" id="PS50905"/>
    </source>
</evidence>
<dbReference type="InterPro" id="IPR012347">
    <property type="entry name" value="Ferritin-like"/>
</dbReference>
<evidence type="ECO:0000256" key="4">
    <source>
        <dbReference type="ARBA" id="ARBA00023002"/>
    </source>
</evidence>
<organism evidence="10 11">
    <name type="scientific">Marixanthomonas spongiae</name>
    <dbReference type="NCBI Taxonomy" id="2174845"/>
    <lineage>
        <taxon>Bacteria</taxon>
        <taxon>Pseudomonadati</taxon>
        <taxon>Bacteroidota</taxon>
        <taxon>Flavobacteriia</taxon>
        <taxon>Flavobacteriales</taxon>
        <taxon>Flavobacteriaceae</taxon>
        <taxon>Marixanthomonas</taxon>
    </lineage>
</organism>
<evidence type="ECO:0000256" key="5">
    <source>
        <dbReference type="ARBA" id="ARBA00023004"/>
    </source>
</evidence>
<comment type="function">
    <text evidence="8">Iron-storage protein.</text>
</comment>
<dbReference type="CDD" id="cd01055">
    <property type="entry name" value="Nonheme_Ferritin"/>
    <property type="match status" value="1"/>
</dbReference>
<dbReference type="GO" id="GO:0016301">
    <property type="term" value="F:kinase activity"/>
    <property type="evidence" value="ECO:0007669"/>
    <property type="project" value="UniProtKB-KW"/>
</dbReference>
<sequence length="180" mass="20809">MAKKRISDKMEKLLNTQMTREAYQAQVYLSYASWAEVNSFTGIANFLYGHMHEEREHMFKFLKYINDRGGAAKIEAIDAAPKNPKDIGDCLQKTLQHEIDNSKEIDKIVNLAHEEKDWATFNFAQWFVQEQIEEETLINSIIDKYNLASTNVDGNTSLYEMDRDLSDASQEAETPRDEAF</sequence>
<dbReference type="InterPro" id="IPR009040">
    <property type="entry name" value="Ferritin-like_diiron"/>
</dbReference>
<dbReference type="GO" id="GO:0005829">
    <property type="term" value="C:cytosol"/>
    <property type="evidence" value="ECO:0007669"/>
    <property type="project" value="TreeGrafter"/>
</dbReference>
<dbReference type="GO" id="GO:0006879">
    <property type="term" value="P:intracellular iron ion homeostasis"/>
    <property type="evidence" value="ECO:0007669"/>
    <property type="project" value="UniProtKB-KW"/>
</dbReference>
<comment type="similarity">
    <text evidence="1 8">Belongs to the ferritin family. Prokaryotic subfamily.</text>
</comment>
<comment type="function">
    <text evidence="6">May alleviate iron toxicity in the presence of oxygen.</text>
</comment>
<evidence type="ECO:0000256" key="6">
    <source>
        <dbReference type="ARBA" id="ARBA00054546"/>
    </source>
</evidence>
<evidence type="ECO:0000256" key="3">
    <source>
        <dbReference type="ARBA" id="ARBA00022723"/>
    </source>
</evidence>
<dbReference type="InterPro" id="IPR008331">
    <property type="entry name" value="Ferritin_DPS_dom"/>
</dbReference>
<feature type="domain" description="Ferritin-like diiron" evidence="9">
    <location>
        <begin position="4"/>
        <end position="149"/>
    </location>
</feature>
<accession>A0A2U0HUT0</accession>
<dbReference type="Gene3D" id="1.20.1260.10">
    <property type="match status" value="1"/>
</dbReference>
<evidence type="ECO:0000256" key="1">
    <source>
        <dbReference type="ARBA" id="ARBA00006950"/>
    </source>
</evidence>
<name>A0A2U0HUT0_9FLAO</name>
<dbReference type="PANTHER" id="PTHR11431:SF127">
    <property type="entry name" value="BACTERIAL NON-HEME FERRITIN"/>
    <property type="match status" value="1"/>
</dbReference>
<dbReference type="GO" id="GO:0042802">
    <property type="term" value="F:identical protein binding"/>
    <property type="evidence" value="ECO:0007669"/>
    <property type="project" value="UniProtKB-ARBA"/>
</dbReference>
<dbReference type="InterPro" id="IPR009078">
    <property type="entry name" value="Ferritin-like_SF"/>
</dbReference>
<keyword evidence="11" id="KW-1185">Reference proteome</keyword>
<dbReference type="Proteomes" id="UP000245962">
    <property type="component" value="Unassembled WGS sequence"/>
</dbReference>
<evidence type="ECO:0000256" key="2">
    <source>
        <dbReference type="ARBA" id="ARBA00022434"/>
    </source>
</evidence>
<dbReference type="GO" id="GO:0008199">
    <property type="term" value="F:ferric iron binding"/>
    <property type="evidence" value="ECO:0007669"/>
    <property type="project" value="InterPro"/>
</dbReference>
<feature type="binding site" evidence="7">
    <location>
        <position position="21"/>
    </location>
    <ligand>
        <name>Fe cation</name>
        <dbReference type="ChEBI" id="CHEBI:24875"/>
        <label>1</label>
    </ligand>
</feature>
<reference evidence="10 11" key="1">
    <citation type="submission" date="2018-04" db="EMBL/GenBank/DDBJ databases">
        <title>Marixanthomonas spongiae HN-E44 sp. nov., isolated from a marine sponge.</title>
        <authorList>
            <person name="Luo L."/>
            <person name="Zhuang L."/>
        </authorList>
    </citation>
    <scope>NUCLEOTIDE SEQUENCE [LARGE SCALE GENOMIC DNA]</scope>
    <source>
        <strain evidence="10 11">HN-E44</strain>
    </source>
</reference>
<dbReference type="GO" id="GO:0006826">
    <property type="term" value="P:iron ion transport"/>
    <property type="evidence" value="ECO:0007669"/>
    <property type="project" value="InterPro"/>
</dbReference>
<feature type="binding site" evidence="7">
    <location>
        <position position="57"/>
    </location>
    <ligand>
        <name>Fe cation</name>
        <dbReference type="ChEBI" id="CHEBI:24875"/>
        <label>1</label>
    </ligand>
</feature>
<dbReference type="OrthoDB" id="9801481at2"/>
<comment type="subcellular location">
    <subcellularLocation>
        <location evidence="8">Cytoplasm</location>
    </subcellularLocation>
</comment>
<dbReference type="PROSITE" id="PS50905">
    <property type="entry name" value="FERRITIN_LIKE"/>
    <property type="match status" value="1"/>
</dbReference>
<proteinExistence type="inferred from homology"/>
<comment type="caution">
    <text evidence="10">The sequence shown here is derived from an EMBL/GenBank/DDBJ whole genome shotgun (WGS) entry which is preliminary data.</text>
</comment>
<keyword evidence="2 8" id="KW-0409">Iron storage</keyword>
<dbReference type="Pfam" id="PF00210">
    <property type="entry name" value="Ferritin"/>
    <property type="match status" value="1"/>
</dbReference>
<dbReference type="AlphaFoldDB" id="A0A2U0HUT0"/>
<comment type="catalytic activity">
    <reaction evidence="8">
        <text>4 Fe(2+) + O2 + 6 H2O = 4 iron(III) oxide-hydroxide + 12 H(+)</text>
        <dbReference type="Rhea" id="RHEA:11972"/>
        <dbReference type="ChEBI" id="CHEBI:15377"/>
        <dbReference type="ChEBI" id="CHEBI:15378"/>
        <dbReference type="ChEBI" id="CHEBI:15379"/>
        <dbReference type="ChEBI" id="CHEBI:29033"/>
        <dbReference type="ChEBI" id="CHEBI:78619"/>
        <dbReference type="EC" id="1.16.3.2"/>
    </reaction>
</comment>
<protein>
    <recommendedName>
        <fullName evidence="8">Ferritin</fullName>
        <ecNumber evidence="8">1.16.3.2</ecNumber>
    </recommendedName>
</protein>
<dbReference type="PANTHER" id="PTHR11431">
    <property type="entry name" value="FERRITIN"/>
    <property type="match status" value="1"/>
</dbReference>
<keyword evidence="3 7" id="KW-0479">Metal-binding</keyword>
<dbReference type="RefSeq" id="WP_116695554.1">
    <property type="nucleotide sequence ID" value="NZ_QEHR01000013.1"/>
</dbReference>
<evidence type="ECO:0000256" key="8">
    <source>
        <dbReference type="RuleBase" id="RU361145"/>
    </source>
</evidence>
<keyword evidence="10" id="KW-0808">Transferase</keyword>
<dbReference type="GO" id="GO:0004322">
    <property type="term" value="F:ferroxidase activity"/>
    <property type="evidence" value="ECO:0007669"/>
    <property type="project" value="TreeGrafter"/>
</dbReference>
<feature type="binding site" evidence="7">
    <location>
        <position position="131"/>
    </location>
    <ligand>
        <name>Fe cation</name>
        <dbReference type="ChEBI" id="CHEBI:24875"/>
        <label>1</label>
    </ligand>
</feature>
<keyword evidence="8" id="KW-0963">Cytoplasm</keyword>
<dbReference type="InterPro" id="IPR001519">
    <property type="entry name" value="Ferritin"/>
</dbReference>
<keyword evidence="5 7" id="KW-0408">Iron</keyword>
<dbReference type="InterPro" id="IPR041719">
    <property type="entry name" value="Ferritin_prok"/>
</dbReference>
<dbReference type="SUPFAM" id="SSF47240">
    <property type="entry name" value="Ferritin-like"/>
    <property type="match status" value="1"/>
</dbReference>
<evidence type="ECO:0000313" key="11">
    <source>
        <dbReference type="Proteomes" id="UP000245962"/>
    </source>
</evidence>
<dbReference type="FunFam" id="1.20.1260.10:FF:000001">
    <property type="entry name" value="Non-heme ferritin"/>
    <property type="match status" value="1"/>
</dbReference>
<dbReference type="GO" id="GO:0008198">
    <property type="term" value="F:ferrous iron binding"/>
    <property type="evidence" value="ECO:0007669"/>
    <property type="project" value="TreeGrafter"/>
</dbReference>
<evidence type="ECO:0000256" key="7">
    <source>
        <dbReference type="PIRSR" id="PIRSR601519-1"/>
    </source>
</evidence>
<keyword evidence="4" id="KW-0560">Oxidoreductase</keyword>
<feature type="binding site" evidence="7">
    <location>
        <position position="98"/>
    </location>
    <ligand>
        <name>Fe cation</name>
        <dbReference type="ChEBI" id="CHEBI:24875"/>
        <label>1</label>
    </ligand>
</feature>
<gene>
    <name evidence="10" type="ORF">DDV96_14790</name>
</gene>
<feature type="binding site" evidence="7">
    <location>
        <position position="54"/>
    </location>
    <ligand>
        <name>Fe cation</name>
        <dbReference type="ChEBI" id="CHEBI:24875"/>
        <label>1</label>
    </ligand>
</feature>
<evidence type="ECO:0000313" key="10">
    <source>
        <dbReference type="EMBL" id="PVW12631.1"/>
    </source>
</evidence>